<evidence type="ECO:0000256" key="1">
    <source>
        <dbReference type="SAM" id="SignalP"/>
    </source>
</evidence>
<sequence length="163" mass="18109">MGSGSRCQAPLAGLHSLCLLLVAGLNSVTSDADIFLIYSEKADSCLESSGSSVRLAPSCNESFDQQQWKWVSRLRLFNLGSKQCLSIQRRNDTVPRLGMMECNQESAQMRWHCNGLGSQLSSYLIQQSKAGTQGPNTGQPDVWRIYNTDEDLCARPYHGKIEY</sequence>
<feature type="signal peptide" evidence="1">
    <location>
        <begin position="1"/>
        <end position="32"/>
    </location>
</feature>
<organism evidence="3 4">
    <name type="scientific">Chiloscyllium punctatum</name>
    <name type="common">Brownbanded bambooshark</name>
    <name type="synonym">Hemiscyllium punctatum</name>
    <dbReference type="NCBI Taxonomy" id="137246"/>
    <lineage>
        <taxon>Eukaryota</taxon>
        <taxon>Metazoa</taxon>
        <taxon>Chordata</taxon>
        <taxon>Craniata</taxon>
        <taxon>Vertebrata</taxon>
        <taxon>Chondrichthyes</taxon>
        <taxon>Elasmobranchii</taxon>
        <taxon>Galeomorphii</taxon>
        <taxon>Galeoidea</taxon>
        <taxon>Orectolobiformes</taxon>
        <taxon>Hemiscylliidae</taxon>
        <taxon>Chiloscyllium</taxon>
    </lineage>
</organism>
<proteinExistence type="predicted"/>
<dbReference type="SUPFAM" id="SSF50370">
    <property type="entry name" value="Ricin B-like lectins"/>
    <property type="match status" value="1"/>
</dbReference>
<feature type="domain" description="Ricin B lectin" evidence="2">
    <location>
        <begin position="31"/>
        <end position="154"/>
    </location>
</feature>
<evidence type="ECO:0000313" key="3">
    <source>
        <dbReference type="EMBL" id="GCC38443.1"/>
    </source>
</evidence>
<comment type="caution">
    <text evidence="3">The sequence shown here is derived from an EMBL/GenBank/DDBJ whole genome shotgun (WGS) entry which is preliminary data.</text>
</comment>
<reference evidence="3 4" key="1">
    <citation type="journal article" date="2018" name="Nat. Ecol. Evol.">
        <title>Shark genomes provide insights into elasmobranch evolution and the origin of vertebrates.</title>
        <authorList>
            <person name="Hara Y"/>
            <person name="Yamaguchi K"/>
            <person name="Onimaru K"/>
            <person name="Kadota M"/>
            <person name="Koyanagi M"/>
            <person name="Keeley SD"/>
            <person name="Tatsumi K"/>
            <person name="Tanaka K"/>
            <person name="Motone F"/>
            <person name="Kageyama Y"/>
            <person name="Nozu R"/>
            <person name="Adachi N"/>
            <person name="Nishimura O"/>
            <person name="Nakagawa R"/>
            <person name="Tanegashima C"/>
            <person name="Kiyatake I"/>
            <person name="Matsumoto R"/>
            <person name="Murakumo K"/>
            <person name="Nishida K"/>
            <person name="Terakita A"/>
            <person name="Kuratani S"/>
            <person name="Sato K"/>
            <person name="Hyodo S Kuraku.S."/>
        </authorList>
    </citation>
    <scope>NUCLEOTIDE SEQUENCE [LARGE SCALE GENOMIC DNA]</scope>
</reference>
<dbReference type="AlphaFoldDB" id="A0A401T6Z2"/>
<dbReference type="Pfam" id="PF24562">
    <property type="entry name" value="CysR_MRC2_N"/>
    <property type="match status" value="1"/>
</dbReference>
<dbReference type="InterPro" id="IPR035992">
    <property type="entry name" value="Ricin_B-like_lectins"/>
</dbReference>
<gene>
    <name evidence="3" type="ORF">chiPu_0016957</name>
</gene>
<protein>
    <recommendedName>
        <fullName evidence="2">Ricin B lectin domain-containing protein</fullName>
    </recommendedName>
</protein>
<dbReference type="PROSITE" id="PS50231">
    <property type="entry name" value="RICIN_B_LECTIN"/>
    <property type="match status" value="1"/>
</dbReference>
<keyword evidence="4" id="KW-1185">Reference proteome</keyword>
<evidence type="ECO:0000313" key="4">
    <source>
        <dbReference type="Proteomes" id="UP000287033"/>
    </source>
</evidence>
<dbReference type="EMBL" id="BEZZ01001185">
    <property type="protein sequence ID" value="GCC38443.1"/>
    <property type="molecule type" value="Genomic_DNA"/>
</dbReference>
<dbReference type="STRING" id="137246.A0A401T6Z2"/>
<keyword evidence="1" id="KW-0732">Signal</keyword>
<feature type="chain" id="PRO_5019247386" description="Ricin B lectin domain-containing protein" evidence="1">
    <location>
        <begin position="33"/>
        <end position="163"/>
    </location>
</feature>
<name>A0A401T6Z2_CHIPU</name>
<dbReference type="Gene3D" id="2.80.10.50">
    <property type="match status" value="1"/>
</dbReference>
<dbReference type="OrthoDB" id="5858677at2759"/>
<evidence type="ECO:0000259" key="2">
    <source>
        <dbReference type="Pfam" id="PF24562"/>
    </source>
</evidence>
<accession>A0A401T6Z2</accession>
<dbReference type="Proteomes" id="UP000287033">
    <property type="component" value="Unassembled WGS sequence"/>
</dbReference>
<dbReference type="InterPro" id="IPR000772">
    <property type="entry name" value="Ricin_B_lectin"/>
</dbReference>